<name>A0A842HN89_9BURK</name>
<evidence type="ECO:0000313" key="2">
    <source>
        <dbReference type="Proteomes" id="UP000545386"/>
    </source>
</evidence>
<organism evidence="1 2">
    <name type="scientific">Pusillimonas minor</name>
    <dbReference type="NCBI Taxonomy" id="2697024"/>
    <lineage>
        <taxon>Bacteria</taxon>
        <taxon>Pseudomonadati</taxon>
        <taxon>Pseudomonadota</taxon>
        <taxon>Betaproteobacteria</taxon>
        <taxon>Burkholderiales</taxon>
        <taxon>Alcaligenaceae</taxon>
        <taxon>Pusillimonas</taxon>
    </lineage>
</organism>
<proteinExistence type="predicted"/>
<dbReference type="PANTHER" id="PTHR38008:SF2">
    <property type="entry name" value="HEMOLYSIN"/>
    <property type="match status" value="1"/>
</dbReference>
<dbReference type="InterPro" id="IPR005590">
    <property type="entry name" value="DUF333"/>
</dbReference>
<sequence length="78" mass="8544">MYRFGVVVTAILVTGCTVSGPNPALSIGMPNPASVYCIERGGTLDIQQRPDGDVTTCVLSDGSRVDEWEFYRRNHPKQ</sequence>
<reference evidence="1 2" key="1">
    <citation type="submission" date="2020-08" db="EMBL/GenBank/DDBJ databases">
        <title>Paraeoetvoesia sp. YC-7-48 draft genome sequence.</title>
        <authorList>
            <person name="Yao L."/>
        </authorList>
    </citation>
    <scope>NUCLEOTIDE SEQUENCE [LARGE SCALE GENOMIC DNA]</scope>
    <source>
        <strain evidence="2">YC-7-48</strain>
    </source>
</reference>
<dbReference type="AlphaFoldDB" id="A0A842HN89"/>
<comment type="caution">
    <text evidence="1">The sequence shown here is derived from an EMBL/GenBank/DDBJ whole genome shotgun (WGS) entry which is preliminary data.</text>
</comment>
<dbReference type="EMBL" id="JACJUU010000001">
    <property type="protein sequence ID" value="MBC2768375.1"/>
    <property type="molecule type" value="Genomic_DNA"/>
</dbReference>
<protein>
    <submittedName>
        <fullName evidence="1">DUF333 domain-containing protein</fullName>
    </submittedName>
</protein>
<accession>A0A842HN89</accession>
<dbReference type="PROSITE" id="PS51257">
    <property type="entry name" value="PROKAR_LIPOPROTEIN"/>
    <property type="match status" value="1"/>
</dbReference>
<dbReference type="PANTHER" id="PTHR38008">
    <property type="entry name" value="HEMOLYSIN-RELATED"/>
    <property type="match status" value="1"/>
</dbReference>
<evidence type="ECO:0000313" key="1">
    <source>
        <dbReference type="EMBL" id="MBC2768375.1"/>
    </source>
</evidence>
<keyword evidence="2" id="KW-1185">Reference proteome</keyword>
<dbReference type="RefSeq" id="WP_185778227.1">
    <property type="nucleotide sequence ID" value="NZ_JACJUU010000001.1"/>
</dbReference>
<dbReference type="Proteomes" id="UP000545386">
    <property type="component" value="Unassembled WGS sequence"/>
</dbReference>
<dbReference type="Pfam" id="PF03891">
    <property type="entry name" value="DUF333"/>
    <property type="match status" value="1"/>
</dbReference>
<gene>
    <name evidence="1" type="ORF">GTU67_00410</name>
</gene>